<dbReference type="SUPFAM" id="SSF52058">
    <property type="entry name" value="L domain-like"/>
    <property type="match status" value="1"/>
</dbReference>
<organism evidence="4 5">
    <name type="scientific">Sinanodonta woodiana</name>
    <name type="common">Chinese pond mussel</name>
    <name type="synonym">Anodonta woodiana</name>
    <dbReference type="NCBI Taxonomy" id="1069815"/>
    <lineage>
        <taxon>Eukaryota</taxon>
        <taxon>Metazoa</taxon>
        <taxon>Spiralia</taxon>
        <taxon>Lophotrochozoa</taxon>
        <taxon>Mollusca</taxon>
        <taxon>Bivalvia</taxon>
        <taxon>Autobranchia</taxon>
        <taxon>Heteroconchia</taxon>
        <taxon>Palaeoheterodonta</taxon>
        <taxon>Unionida</taxon>
        <taxon>Unionoidea</taxon>
        <taxon>Unionidae</taxon>
        <taxon>Unioninae</taxon>
        <taxon>Sinanodonta</taxon>
    </lineage>
</organism>
<dbReference type="InterPro" id="IPR056845">
    <property type="entry name" value="LRR_Zer-1"/>
</dbReference>
<evidence type="ECO:0000259" key="2">
    <source>
        <dbReference type="Pfam" id="PF22964"/>
    </source>
</evidence>
<protein>
    <submittedName>
        <fullName evidence="4">Uncharacterized protein</fullName>
    </submittedName>
</protein>
<dbReference type="InterPro" id="IPR016024">
    <property type="entry name" value="ARM-type_fold"/>
</dbReference>
<evidence type="ECO:0000259" key="3">
    <source>
        <dbReference type="Pfam" id="PF25013"/>
    </source>
</evidence>
<dbReference type="InterPro" id="IPR011989">
    <property type="entry name" value="ARM-like"/>
</dbReference>
<evidence type="ECO:0000313" key="5">
    <source>
        <dbReference type="Proteomes" id="UP001634394"/>
    </source>
</evidence>
<dbReference type="Pfam" id="PF25013">
    <property type="entry name" value="LRR_Zer-1"/>
    <property type="match status" value="1"/>
</dbReference>
<dbReference type="AlphaFoldDB" id="A0ABD3XLW9"/>
<dbReference type="EMBL" id="JBJQND010000002">
    <property type="protein sequence ID" value="KAL3887224.1"/>
    <property type="molecule type" value="Genomic_DNA"/>
</dbReference>
<feature type="domain" description="Zer-1-like leucine-rich repeats region" evidence="3">
    <location>
        <begin position="193"/>
        <end position="292"/>
    </location>
</feature>
<feature type="domain" description="Protein zer-1 homolog-like C-terminal" evidence="2">
    <location>
        <begin position="392"/>
        <end position="750"/>
    </location>
</feature>
<reference evidence="4 5" key="1">
    <citation type="submission" date="2024-11" db="EMBL/GenBank/DDBJ databases">
        <title>Chromosome-level genome assembly of the freshwater bivalve Anodonta woodiana.</title>
        <authorList>
            <person name="Chen X."/>
        </authorList>
    </citation>
    <scope>NUCLEOTIDE SEQUENCE [LARGE SCALE GENOMIC DNA]</scope>
    <source>
        <strain evidence="4">MN2024</strain>
        <tissue evidence="4">Gills</tissue>
    </source>
</reference>
<sequence>MSIRATMTYDMPKSLQQCCLDFICKTLDVLCQEIPLPRSINVKLAFKNSDVFLTDAISEELLKTLCEKKKLNDETLALFDSNFMNLKRVYIKDAQLSAAGLRILKTQQIVQLEVSGLGNVTVNDVIGSLGQWTLNNLKTLHVSNLKFINTPNKMGVGSYLNTADLDVNIGSLRSLKYLDVSNTELNAFRLNIIAKQLPCLEVLNISCTSISDIKPLRRCRDRLKCLSLYDLNIGSDSIPVLTQLTGLVHLDVSYDSISRIGINVDRFRFKVSDLLSHTHCLPNLTSLDISGNVGLTEPILMQFLKSHSNIQFLGLALTQACRYPLFLGDKDSELITNITVTGEANERQLLECFRRYANRQTYVERALFNLYAVTHKITEPREDILKLLLLAIKQHPNHNRIQELALCCILNLLNTELGPNVHPSCLKDIVCHTLRAMANFPRNQQIQTWAVYTLFTLFRKRILQNICDIDKAATLIMDCICSFDAPLMLFRCLHMLGRLSATTSTDLGSDSRYMKKLLQLLDHSALNVGDDIAVDSILVALGNFTAHSPLACQVLVAEGGLDTFMRKFKALYCSSQYIRHYNVQGNILGIIMLKYNIVQREALRRQLLRPDLIRLLRKFLKAQRIILRLMAAAIVAYLAINEEDKRLVEEMEPCMLDNLKEVILSWEQPEEQIFDYRSFKHFLPFLQGTDTPAVQLWALWSIQHICIQGGALRCQMLVEDGVSTLLIRLAEDSQTDHDVVKLIKDILQLTEQTMQ</sequence>
<dbReference type="InterPro" id="IPR055142">
    <property type="entry name" value="ZER1-like_C"/>
</dbReference>
<keyword evidence="5" id="KW-1185">Reference proteome</keyword>
<gene>
    <name evidence="4" type="ORF">ACJMK2_027171</name>
</gene>
<dbReference type="Pfam" id="PF22964">
    <property type="entry name" value="ZER1-like_2nd"/>
    <property type="match status" value="1"/>
</dbReference>
<evidence type="ECO:0000256" key="1">
    <source>
        <dbReference type="ARBA" id="ARBA00022786"/>
    </source>
</evidence>
<dbReference type="Gene3D" id="3.80.10.10">
    <property type="entry name" value="Ribonuclease Inhibitor"/>
    <property type="match status" value="1"/>
</dbReference>
<dbReference type="SUPFAM" id="SSF48371">
    <property type="entry name" value="ARM repeat"/>
    <property type="match status" value="1"/>
</dbReference>
<dbReference type="Proteomes" id="UP001634394">
    <property type="component" value="Unassembled WGS sequence"/>
</dbReference>
<name>A0ABD3XLW9_SINWO</name>
<proteinExistence type="predicted"/>
<dbReference type="InterPro" id="IPR032675">
    <property type="entry name" value="LRR_dom_sf"/>
</dbReference>
<comment type="caution">
    <text evidence="4">The sequence shown here is derived from an EMBL/GenBank/DDBJ whole genome shotgun (WGS) entry which is preliminary data.</text>
</comment>
<dbReference type="PANTHER" id="PTHR12904:SF22">
    <property type="entry name" value="ZYG-11 FAMILY MEMBER B, CELL CYCLE REGULATOR"/>
    <property type="match status" value="1"/>
</dbReference>
<evidence type="ECO:0000313" key="4">
    <source>
        <dbReference type="EMBL" id="KAL3887224.1"/>
    </source>
</evidence>
<keyword evidence="1" id="KW-0833">Ubl conjugation pathway</keyword>
<dbReference type="InterPro" id="IPR051341">
    <property type="entry name" value="Zyg-11_UBL_adapter"/>
</dbReference>
<accession>A0ABD3XLW9</accession>
<dbReference type="Gene3D" id="1.25.10.10">
    <property type="entry name" value="Leucine-rich Repeat Variant"/>
    <property type="match status" value="1"/>
</dbReference>
<dbReference type="PANTHER" id="PTHR12904">
    <property type="match status" value="1"/>
</dbReference>